<dbReference type="InterPro" id="IPR000595">
    <property type="entry name" value="cNMP-bd_dom"/>
</dbReference>
<dbReference type="PROSITE" id="PS50042">
    <property type="entry name" value="CNMP_BINDING_3"/>
    <property type="match status" value="1"/>
</dbReference>
<dbReference type="Gene3D" id="2.60.120.10">
    <property type="entry name" value="Jelly Rolls"/>
    <property type="match status" value="1"/>
</dbReference>
<dbReference type="Gene3D" id="1.10.10.10">
    <property type="entry name" value="Winged helix-like DNA-binding domain superfamily/Winged helix DNA-binding domain"/>
    <property type="match status" value="1"/>
</dbReference>
<dbReference type="InterPro" id="IPR050397">
    <property type="entry name" value="Env_Response_Regulators"/>
</dbReference>
<proteinExistence type="predicted"/>
<dbReference type="GO" id="GO:0003677">
    <property type="term" value="F:DNA binding"/>
    <property type="evidence" value="ECO:0007669"/>
    <property type="project" value="UniProtKB-KW"/>
</dbReference>
<dbReference type="InterPro" id="IPR012318">
    <property type="entry name" value="HTH_CRP"/>
</dbReference>
<evidence type="ECO:0000256" key="3">
    <source>
        <dbReference type="ARBA" id="ARBA00023163"/>
    </source>
</evidence>
<dbReference type="GO" id="GO:0003700">
    <property type="term" value="F:DNA-binding transcription factor activity"/>
    <property type="evidence" value="ECO:0007669"/>
    <property type="project" value="TreeGrafter"/>
</dbReference>
<evidence type="ECO:0000313" key="6">
    <source>
        <dbReference type="EMBL" id="GBD08176.1"/>
    </source>
</evidence>
<evidence type="ECO:0000259" key="5">
    <source>
        <dbReference type="PROSITE" id="PS51063"/>
    </source>
</evidence>
<comment type="caution">
    <text evidence="6">The sequence shown here is derived from an EMBL/GenBank/DDBJ whole genome shotgun (WGS) entry which is preliminary data.</text>
</comment>
<dbReference type="InterPro" id="IPR014710">
    <property type="entry name" value="RmlC-like_jellyroll"/>
</dbReference>
<dbReference type="InterPro" id="IPR036390">
    <property type="entry name" value="WH_DNA-bd_sf"/>
</dbReference>
<keyword evidence="2" id="KW-0238">DNA-binding</keyword>
<dbReference type="SUPFAM" id="SSF46785">
    <property type="entry name" value="Winged helix' DNA-binding domain"/>
    <property type="match status" value="1"/>
</dbReference>
<feature type="domain" description="HTH crp-type" evidence="5">
    <location>
        <begin position="145"/>
        <end position="219"/>
    </location>
</feature>
<dbReference type="CDD" id="cd00038">
    <property type="entry name" value="CAP_ED"/>
    <property type="match status" value="1"/>
</dbReference>
<dbReference type="EMBL" id="BEHY01000005">
    <property type="protein sequence ID" value="GBD08176.1"/>
    <property type="molecule type" value="Genomic_DNA"/>
</dbReference>
<dbReference type="InterPro" id="IPR018490">
    <property type="entry name" value="cNMP-bd_dom_sf"/>
</dbReference>
<dbReference type="PANTHER" id="PTHR24567:SF28">
    <property type="entry name" value="LISTERIOLYSIN REGULATORY PROTEIN"/>
    <property type="match status" value="1"/>
</dbReference>
<gene>
    <name evidence="6" type="primary">glxR_1</name>
    <name evidence="6" type="ORF">HRbin22_00409</name>
</gene>
<dbReference type="SMART" id="SM00419">
    <property type="entry name" value="HTH_CRP"/>
    <property type="match status" value="1"/>
</dbReference>
<dbReference type="Proteomes" id="UP000236642">
    <property type="component" value="Unassembled WGS sequence"/>
</dbReference>
<dbReference type="SUPFAM" id="SSF51206">
    <property type="entry name" value="cAMP-binding domain-like"/>
    <property type="match status" value="1"/>
</dbReference>
<name>A0A2H5Y412_9CHLR</name>
<feature type="domain" description="Cyclic nucleotide-binding" evidence="4">
    <location>
        <begin position="13"/>
        <end position="132"/>
    </location>
</feature>
<sequence>MSMLLETLRSVPLFGGLDEEAYHEIGHWAELYSFPAEHYIFHQGDEADAVWIVAKGRVRMLRHASPGKEVILELLGPGEVFGGATLLLSRNPATAQAATPVTVLRIPRSAYLELLERYPQVAVRLLQMLGRRLEHAMSIRALILEKVENRIAYVLLTLAERAGHPDPQGVWITIPLSREDIARMAGTTLETAIRILSRWTRMGWIRTERGGYILIRDRKALQDLARPEEGEGQA</sequence>
<evidence type="ECO:0000313" key="7">
    <source>
        <dbReference type="Proteomes" id="UP000236642"/>
    </source>
</evidence>
<evidence type="ECO:0000256" key="2">
    <source>
        <dbReference type="ARBA" id="ARBA00023125"/>
    </source>
</evidence>
<keyword evidence="3" id="KW-0804">Transcription</keyword>
<organism evidence="6 7">
    <name type="scientific">Candidatus Thermoflexus japonica</name>
    <dbReference type="NCBI Taxonomy" id="2035417"/>
    <lineage>
        <taxon>Bacteria</taxon>
        <taxon>Bacillati</taxon>
        <taxon>Chloroflexota</taxon>
        <taxon>Thermoflexia</taxon>
        <taxon>Thermoflexales</taxon>
        <taxon>Thermoflexaceae</taxon>
        <taxon>Thermoflexus</taxon>
    </lineage>
</organism>
<accession>A0A2H5Y412</accession>
<dbReference type="Pfam" id="PF00027">
    <property type="entry name" value="cNMP_binding"/>
    <property type="match status" value="1"/>
</dbReference>
<dbReference type="PANTHER" id="PTHR24567">
    <property type="entry name" value="CRP FAMILY TRANSCRIPTIONAL REGULATORY PROTEIN"/>
    <property type="match status" value="1"/>
</dbReference>
<protein>
    <submittedName>
        <fullName evidence="6">CRP-like cAMP-activated global transcriptional regulator</fullName>
    </submittedName>
</protein>
<dbReference type="InterPro" id="IPR036388">
    <property type="entry name" value="WH-like_DNA-bd_sf"/>
</dbReference>
<dbReference type="Pfam" id="PF13545">
    <property type="entry name" value="HTH_Crp_2"/>
    <property type="match status" value="1"/>
</dbReference>
<dbReference type="SMART" id="SM00100">
    <property type="entry name" value="cNMP"/>
    <property type="match status" value="1"/>
</dbReference>
<evidence type="ECO:0000256" key="1">
    <source>
        <dbReference type="ARBA" id="ARBA00023015"/>
    </source>
</evidence>
<dbReference type="AlphaFoldDB" id="A0A2H5Y412"/>
<dbReference type="PRINTS" id="PR00034">
    <property type="entry name" value="HTHCRP"/>
</dbReference>
<evidence type="ECO:0000259" key="4">
    <source>
        <dbReference type="PROSITE" id="PS50042"/>
    </source>
</evidence>
<dbReference type="GO" id="GO:0005829">
    <property type="term" value="C:cytosol"/>
    <property type="evidence" value="ECO:0007669"/>
    <property type="project" value="TreeGrafter"/>
</dbReference>
<keyword evidence="1" id="KW-0805">Transcription regulation</keyword>
<reference evidence="7" key="1">
    <citation type="submission" date="2017-09" db="EMBL/GenBank/DDBJ databases">
        <title>Metaegenomics of thermophilic ammonia-oxidizing enrichment culture.</title>
        <authorList>
            <person name="Kato S."/>
            <person name="Suzuki K."/>
        </authorList>
    </citation>
    <scope>NUCLEOTIDE SEQUENCE [LARGE SCALE GENOMIC DNA]</scope>
</reference>
<dbReference type="PROSITE" id="PS51063">
    <property type="entry name" value="HTH_CRP_2"/>
    <property type="match status" value="1"/>
</dbReference>